<keyword evidence="3" id="KW-1185">Reference proteome</keyword>
<protein>
    <submittedName>
        <fullName evidence="2">AzlD domain-containing protein</fullName>
    </submittedName>
</protein>
<gene>
    <name evidence="2" type="ORF">OFY17_11605</name>
</gene>
<reference evidence="2 3" key="1">
    <citation type="submission" date="2022-10" db="EMBL/GenBank/DDBJ databases">
        <title>Marinomonas transparenta sp. nov. and Marinomonas sargassi sp. nov., isolated from marine alga (Sargassum natans (L.) Gaillon).</title>
        <authorList>
            <person name="Wang Y."/>
        </authorList>
    </citation>
    <scope>NUCLEOTIDE SEQUENCE [LARGE SCALE GENOMIC DNA]</scope>
    <source>
        <strain evidence="2 3">C2222</strain>
    </source>
</reference>
<dbReference type="Pfam" id="PF05437">
    <property type="entry name" value="AzlD"/>
    <property type="match status" value="1"/>
</dbReference>
<dbReference type="EMBL" id="JAOVZB010000005">
    <property type="protein sequence ID" value="MCV2403518.1"/>
    <property type="molecule type" value="Genomic_DNA"/>
</dbReference>
<evidence type="ECO:0000313" key="3">
    <source>
        <dbReference type="Proteomes" id="UP001209713"/>
    </source>
</evidence>
<evidence type="ECO:0000313" key="2">
    <source>
        <dbReference type="EMBL" id="MCV2403518.1"/>
    </source>
</evidence>
<keyword evidence="1" id="KW-0812">Transmembrane</keyword>
<evidence type="ECO:0000256" key="1">
    <source>
        <dbReference type="SAM" id="Phobius"/>
    </source>
</evidence>
<proteinExistence type="predicted"/>
<organism evidence="2 3">
    <name type="scientific">Marinomonas sargassi</name>
    <dbReference type="NCBI Taxonomy" id="2984494"/>
    <lineage>
        <taxon>Bacteria</taxon>
        <taxon>Pseudomonadati</taxon>
        <taxon>Pseudomonadota</taxon>
        <taxon>Gammaproteobacteria</taxon>
        <taxon>Oceanospirillales</taxon>
        <taxon>Oceanospirillaceae</taxon>
        <taxon>Marinomonas</taxon>
    </lineage>
</organism>
<comment type="caution">
    <text evidence="2">The sequence shown here is derived from an EMBL/GenBank/DDBJ whole genome shotgun (WGS) entry which is preliminary data.</text>
</comment>
<accession>A0ABT2YUI5</accession>
<feature type="transmembrane region" description="Helical" evidence="1">
    <location>
        <begin position="79"/>
        <end position="102"/>
    </location>
</feature>
<dbReference type="RefSeq" id="WP_263530897.1">
    <property type="nucleotide sequence ID" value="NZ_JAOVZB010000005.1"/>
</dbReference>
<sequence length="105" mass="11426">MTLLLIFSMAILALGTFAFRYFGSVMEQYVPDFQRYEELLNNMGMVLLISVAAVVMIYEAGAFAGWARCIGVVTAGGLAYYRVNILGVLFVGTFVTAGLRLLGVP</sequence>
<feature type="transmembrane region" description="Helical" evidence="1">
    <location>
        <begin position="42"/>
        <end position="67"/>
    </location>
</feature>
<name>A0ABT2YUI5_9GAMM</name>
<dbReference type="InterPro" id="IPR008407">
    <property type="entry name" value="Brnchd-chn_aa_trnsp_AzlD"/>
</dbReference>
<dbReference type="Proteomes" id="UP001209713">
    <property type="component" value="Unassembled WGS sequence"/>
</dbReference>
<keyword evidence="1" id="KW-0472">Membrane</keyword>
<keyword evidence="1" id="KW-1133">Transmembrane helix</keyword>